<dbReference type="EMBL" id="CAGS01000189">
    <property type="protein sequence ID" value="CCF83737.1"/>
    <property type="molecule type" value="Genomic_DNA"/>
</dbReference>
<sequence length="213" mass="23694">MQPDTGSAATGRSLGLDDLIRGRRSVRRFRPDPVPRDAIEQILEAGRWAPSPHGSQPWRFAVLTQREIKQRLADAMGSAWQHNLAMDGQAPDVIEARLAASRRRLIEAPVLILVCLFLRDLDRYPDPDRQQAETTMAIQSLGAAAQNILLMAYRLGLDAGWMCAPLFCPAVVQDVLELEADLIPHALLQVGYAAADPKRRGRRPLSELIVKYD</sequence>
<organism evidence="2 3">
    <name type="scientific">Nitrolancea hollandica Lb</name>
    <dbReference type="NCBI Taxonomy" id="1129897"/>
    <lineage>
        <taxon>Bacteria</taxon>
        <taxon>Pseudomonadati</taxon>
        <taxon>Thermomicrobiota</taxon>
        <taxon>Thermomicrobia</taxon>
        <taxon>Sphaerobacterales</taxon>
        <taxon>Sphaerobacterineae</taxon>
        <taxon>Sphaerobacteraceae</taxon>
        <taxon>Nitrolancea</taxon>
    </lineage>
</organism>
<name>I4EGC5_9BACT</name>
<feature type="domain" description="Nitroreductase" evidence="1">
    <location>
        <begin position="20"/>
        <end position="192"/>
    </location>
</feature>
<dbReference type="InterPro" id="IPR050627">
    <property type="entry name" value="Nitroreductase/BluB"/>
</dbReference>
<proteinExistence type="predicted"/>
<dbReference type="Pfam" id="PF00881">
    <property type="entry name" value="Nitroreductase"/>
    <property type="match status" value="1"/>
</dbReference>
<dbReference type="CDD" id="cd02062">
    <property type="entry name" value="Nitro_FMN_reductase"/>
    <property type="match status" value="1"/>
</dbReference>
<dbReference type="PANTHER" id="PTHR23026:SF123">
    <property type="entry name" value="NAD(P)H NITROREDUCTASE RV3131-RELATED"/>
    <property type="match status" value="1"/>
</dbReference>
<dbReference type="InterPro" id="IPR029479">
    <property type="entry name" value="Nitroreductase"/>
</dbReference>
<gene>
    <name evidence="2" type="ORF">NITHO_2690006</name>
</gene>
<dbReference type="Gene3D" id="3.40.109.10">
    <property type="entry name" value="NADH Oxidase"/>
    <property type="match status" value="1"/>
</dbReference>
<comment type="caution">
    <text evidence="2">The sequence shown here is derived from an EMBL/GenBank/DDBJ whole genome shotgun (WGS) entry which is preliminary data.</text>
</comment>
<protein>
    <submittedName>
        <fullName evidence="2">Nitroreductase</fullName>
    </submittedName>
</protein>
<dbReference type="OrthoDB" id="9812105at2"/>
<dbReference type="RefSeq" id="WP_008477312.1">
    <property type="nucleotide sequence ID" value="NZ_CAGS01000189.1"/>
</dbReference>
<keyword evidence="3" id="KW-1185">Reference proteome</keyword>
<dbReference type="InterPro" id="IPR000415">
    <property type="entry name" value="Nitroreductase-like"/>
</dbReference>
<dbReference type="PANTHER" id="PTHR23026">
    <property type="entry name" value="NADPH NITROREDUCTASE"/>
    <property type="match status" value="1"/>
</dbReference>
<dbReference type="Proteomes" id="UP000004221">
    <property type="component" value="Unassembled WGS sequence"/>
</dbReference>
<reference evidence="2 3" key="1">
    <citation type="journal article" date="2012" name="ISME J.">
        <title>Nitrification expanded: discovery, physiology and genomics of a nitrite-oxidizing bacterium from the phylum Chloroflexi.</title>
        <authorList>
            <person name="Sorokin D.Y."/>
            <person name="Lucker S."/>
            <person name="Vejmelkova D."/>
            <person name="Kostrikina N.A."/>
            <person name="Kleerebezem R."/>
            <person name="Rijpstra W.I."/>
            <person name="Damste J.S."/>
            <person name="Le Paslier D."/>
            <person name="Muyzer G."/>
            <person name="Wagner M."/>
            <person name="van Loosdrecht M.C."/>
            <person name="Daims H."/>
        </authorList>
    </citation>
    <scope>NUCLEOTIDE SEQUENCE [LARGE SCALE GENOMIC DNA]</scope>
    <source>
        <strain evidence="3">none</strain>
    </source>
</reference>
<dbReference type="AlphaFoldDB" id="I4EGC5"/>
<evidence type="ECO:0000313" key="3">
    <source>
        <dbReference type="Proteomes" id="UP000004221"/>
    </source>
</evidence>
<evidence type="ECO:0000313" key="2">
    <source>
        <dbReference type="EMBL" id="CCF83737.1"/>
    </source>
</evidence>
<evidence type="ECO:0000259" key="1">
    <source>
        <dbReference type="Pfam" id="PF00881"/>
    </source>
</evidence>
<dbReference type="SUPFAM" id="SSF55469">
    <property type="entry name" value="FMN-dependent nitroreductase-like"/>
    <property type="match status" value="1"/>
</dbReference>
<dbReference type="GO" id="GO:0016491">
    <property type="term" value="F:oxidoreductase activity"/>
    <property type="evidence" value="ECO:0007669"/>
    <property type="project" value="InterPro"/>
</dbReference>
<accession>I4EGC5</accession>